<name>A0ACD3B308_9AGAR</name>
<keyword evidence="2" id="KW-1185">Reference proteome</keyword>
<evidence type="ECO:0000313" key="1">
    <source>
        <dbReference type="EMBL" id="TFK71986.1"/>
    </source>
</evidence>
<dbReference type="Proteomes" id="UP000308600">
    <property type="component" value="Unassembled WGS sequence"/>
</dbReference>
<organism evidence="1 2">
    <name type="scientific">Pluteus cervinus</name>
    <dbReference type="NCBI Taxonomy" id="181527"/>
    <lineage>
        <taxon>Eukaryota</taxon>
        <taxon>Fungi</taxon>
        <taxon>Dikarya</taxon>
        <taxon>Basidiomycota</taxon>
        <taxon>Agaricomycotina</taxon>
        <taxon>Agaricomycetes</taxon>
        <taxon>Agaricomycetidae</taxon>
        <taxon>Agaricales</taxon>
        <taxon>Pluteineae</taxon>
        <taxon>Pluteaceae</taxon>
        <taxon>Pluteus</taxon>
    </lineage>
</organism>
<dbReference type="EMBL" id="ML208291">
    <property type="protein sequence ID" value="TFK71986.1"/>
    <property type="molecule type" value="Genomic_DNA"/>
</dbReference>
<proteinExistence type="predicted"/>
<evidence type="ECO:0000313" key="2">
    <source>
        <dbReference type="Proteomes" id="UP000308600"/>
    </source>
</evidence>
<reference evidence="1 2" key="1">
    <citation type="journal article" date="2019" name="Nat. Ecol. Evol.">
        <title>Megaphylogeny resolves global patterns of mushroom evolution.</title>
        <authorList>
            <person name="Varga T."/>
            <person name="Krizsan K."/>
            <person name="Foldi C."/>
            <person name="Dima B."/>
            <person name="Sanchez-Garcia M."/>
            <person name="Sanchez-Ramirez S."/>
            <person name="Szollosi G.J."/>
            <person name="Szarkandi J.G."/>
            <person name="Papp V."/>
            <person name="Albert L."/>
            <person name="Andreopoulos W."/>
            <person name="Angelini C."/>
            <person name="Antonin V."/>
            <person name="Barry K.W."/>
            <person name="Bougher N.L."/>
            <person name="Buchanan P."/>
            <person name="Buyck B."/>
            <person name="Bense V."/>
            <person name="Catcheside P."/>
            <person name="Chovatia M."/>
            <person name="Cooper J."/>
            <person name="Damon W."/>
            <person name="Desjardin D."/>
            <person name="Finy P."/>
            <person name="Geml J."/>
            <person name="Haridas S."/>
            <person name="Hughes K."/>
            <person name="Justo A."/>
            <person name="Karasinski D."/>
            <person name="Kautmanova I."/>
            <person name="Kiss B."/>
            <person name="Kocsube S."/>
            <person name="Kotiranta H."/>
            <person name="LaButti K.M."/>
            <person name="Lechner B.E."/>
            <person name="Liimatainen K."/>
            <person name="Lipzen A."/>
            <person name="Lukacs Z."/>
            <person name="Mihaltcheva S."/>
            <person name="Morgado L.N."/>
            <person name="Niskanen T."/>
            <person name="Noordeloos M.E."/>
            <person name="Ohm R.A."/>
            <person name="Ortiz-Santana B."/>
            <person name="Ovrebo C."/>
            <person name="Racz N."/>
            <person name="Riley R."/>
            <person name="Savchenko A."/>
            <person name="Shiryaev A."/>
            <person name="Soop K."/>
            <person name="Spirin V."/>
            <person name="Szebenyi C."/>
            <person name="Tomsovsky M."/>
            <person name="Tulloss R.E."/>
            <person name="Uehling J."/>
            <person name="Grigoriev I.V."/>
            <person name="Vagvolgyi C."/>
            <person name="Papp T."/>
            <person name="Martin F.M."/>
            <person name="Miettinen O."/>
            <person name="Hibbett D.S."/>
            <person name="Nagy L.G."/>
        </authorList>
    </citation>
    <scope>NUCLEOTIDE SEQUENCE [LARGE SCALE GENOMIC DNA]</scope>
    <source>
        <strain evidence="1 2">NL-1719</strain>
    </source>
</reference>
<accession>A0ACD3B308</accession>
<gene>
    <name evidence="1" type="ORF">BDN72DRAFT_836913</name>
</gene>
<protein>
    <submittedName>
        <fullName evidence="1">Uncharacterized protein</fullName>
    </submittedName>
</protein>
<sequence>MARIDEYLAGAVSPRDYDITPAISALNLFLQRYARSAGVPVGSGTFIRYFFPRDEGLEKCDLGDGIEGLRGFFLSIRPSFTRLLIDVDVCVSAFVKPGNLAEVLLRSKKKLEDVATLPKGFLDSNIHVKLTHLGYSKPLFGIGPKPPNKMTYILDGVRRSAKNYFKQKYGKELLHDGDLPVVNVGSTRKPIWVPPELCEILPGAVYRGAFNSQAMFATNLPKHEVQFMVGQVFRTLGLTRHLGGQPLESVFDIQVRAKGIPLSL</sequence>